<dbReference type="CDD" id="cd19531">
    <property type="entry name" value="LCL_NRPS-like"/>
    <property type="match status" value="1"/>
</dbReference>
<evidence type="ECO:0000256" key="3">
    <source>
        <dbReference type="ARBA" id="ARBA00022553"/>
    </source>
</evidence>
<dbReference type="InterPro" id="IPR006162">
    <property type="entry name" value="Ppantetheine_attach_site"/>
</dbReference>
<comment type="caution">
    <text evidence="5">The sequence shown here is derived from an EMBL/GenBank/DDBJ whole genome shotgun (WGS) entry which is preliminary data.</text>
</comment>
<dbReference type="PANTHER" id="PTHR45527:SF1">
    <property type="entry name" value="FATTY ACID SYNTHASE"/>
    <property type="match status" value="1"/>
</dbReference>
<dbReference type="GO" id="GO:0003824">
    <property type="term" value="F:catalytic activity"/>
    <property type="evidence" value="ECO:0007669"/>
    <property type="project" value="InterPro"/>
</dbReference>
<sequence>LKIDNIGANDNFFDLGGHSLSATQLVSRIRNAFDVEIPIKTIFEFPILEELALQIEPLKLQDETIQAPPIEPVSRKQDLPLSFSQQRLWFLDKLASGSANYNIPTAIRLKGRLNIQVLERCIQTLIKRHETLRTTFNEKDGEPVQIIHPSLDFKLPVEDFSSFPTEDALEKAHQLAAQDAANPFDLANGPLFRIRLIKLAKDDYVVLFNLHHTITDGWSMGILVREVAHLYQALSKNHPSPLPELKIQYADYAVWQRKWLKGTTLQKHLDFWKKFLGVHPPALELPTDFPRPAMQTFNGRTIKEVLPKDLSQQIIQFSRKEGVTLFMTLLAAFQTLLYRYSNQSDILVGSPIANRTRTEVENLIGFFVNTLVFKAHFEPDLNFRNLLKQIRENSLKIYAHQDVPFEQVVEALQPERDLSRSPLFQVAFILQNAPFERMELPDLTLEPFEADNPTSKYDLTLNAVETPEGIECYLEFNTDLFAEQTAHRMLGHFQNILCRALEDAKKPLTAIDFLTDEEKDLILRKWNRTARAFPDGTTVHQLFEEIVNQQPDAPAVQYFETKLTYEELNRRANQLAHHLIKLGVQKDEVVGFSLHRGPNIPIAMLAILKAGAGFLSIDPTYPMERIEYMMSDSELRFLITDSQIVGHLATAPKTVILLDEESQLIAQMPVTNPEVATDTQNLAYVIYTSGSTGKPKGTLLPHRGLCNLAKAQQRAFNITPKSRILQFSSLSFDASVWETVMALLNGATLVLADQASIGDGLKLTKILKEQKITTITLPPSVLAVMPEVELPNLQTIITAGEKCTLDLVNRWGKGRQFVNAYGPTETTVCASMFEVQPDLNIPPPIGKPIDNFKLYITDPYGNLTP</sequence>
<dbReference type="InterPro" id="IPR009081">
    <property type="entry name" value="PP-bd_ACP"/>
</dbReference>
<feature type="domain" description="Carrier" evidence="4">
    <location>
        <begin position="1"/>
        <end position="59"/>
    </location>
</feature>
<dbReference type="Proteomes" id="UP000886111">
    <property type="component" value="Unassembled WGS sequence"/>
</dbReference>
<keyword evidence="3" id="KW-0597">Phosphoprotein</keyword>
<evidence type="ECO:0000313" key="5">
    <source>
        <dbReference type="EMBL" id="HHE55948.1"/>
    </source>
</evidence>
<dbReference type="GO" id="GO:0005737">
    <property type="term" value="C:cytoplasm"/>
    <property type="evidence" value="ECO:0007669"/>
    <property type="project" value="TreeGrafter"/>
</dbReference>
<comment type="cofactor">
    <cofactor evidence="1">
        <name>pantetheine 4'-phosphate</name>
        <dbReference type="ChEBI" id="CHEBI:47942"/>
    </cofactor>
</comment>
<dbReference type="PROSITE" id="PS00455">
    <property type="entry name" value="AMP_BINDING"/>
    <property type="match status" value="1"/>
</dbReference>
<feature type="non-terminal residue" evidence="5">
    <location>
        <position position="1"/>
    </location>
</feature>
<dbReference type="InterPro" id="IPR023213">
    <property type="entry name" value="CAT-like_dom_sf"/>
</dbReference>
<evidence type="ECO:0000256" key="1">
    <source>
        <dbReference type="ARBA" id="ARBA00001957"/>
    </source>
</evidence>
<name>A0A7V5LKQ5_CALAY</name>
<dbReference type="FunFam" id="3.30.559.30:FF:000001">
    <property type="entry name" value="Non-ribosomal peptide synthetase"/>
    <property type="match status" value="1"/>
</dbReference>
<dbReference type="Pfam" id="PF00668">
    <property type="entry name" value="Condensation"/>
    <property type="match status" value="1"/>
</dbReference>
<dbReference type="FunFam" id="3.40.50.980:FF:000001">
    <property type="entry name" value="Non-ribosomal peptide synthetase"/>
    <property type="match status" value="1"/>
</dbReference>
<dbReference type="FunFam" id="3.30.559.10:FF:000012">
    <property type="entry name" value="Non-ribosomal peptide synthetase"/>
    <property type="match status" value="1"/>
</dbReference>
<dbReference type="AlphaFoldDB" id="A0A7V5LKQ5"/>
<dbReference type="EMBL" id="DRTD01000691">
    <property type="protein sequence ID" value="HHE55948.1"/>
    <property type="molecule type" value="Genomic_DNA"/>
</dbReference>
<dbReference type="Gene3D" id="3.30.559.30">
    <property type="entry name" value="Nonribosomal peptide synthetase, condensation domain"/>
    <property type="match status" value="1"/>
</dbReference>
<dbReference type="PROSITE" id="PS50075">
    <property type="entry name" value="CARRIER"/>
    <property type="match status" value="1"/>
</dbReference>
<dbReference type="GO" id="GO:0031177">
    <property type="term" value="F:phosphopantetheine binding"/>
    <property type="evidence" value="ECO:0007669"/>
    <property type="project" value="TreeGrafter"/>
</dbReference>
<dbReference type="PANTHER" id="PTHR45527">
    <property type="entry name" value="NONRIBOSOMAL PEPTIDE SYNTHETASE"/>
    <property type="match status" value="1"/>
</dbReference>
<dbReference type="InterPro" id="IPR001242">
    <property type="entry name" value="Condensation_dom"/>
</dbReference>
<dbReference type="SUPFAM" id="SSF56801">
    <property type="entry name" value="Acetyl-CoA synthetase-like"/>
    <property type="match status" value="1"/>
</dbReference>
<dbReference type="GO" id="GO:0044550">
    <property type="term" value="P:secondary metabolite biosynthetic process"/>
    <property type="evidence" value="ECO:0007669"/>
    <property type="project" value="TreeGrafter"/>
</dbReference>
<keyword evidence="2" id="KW-0596">Phosphopantetheine</keyword>
<dbReference type="PROSITE" id="PS00012">
    <property type="entry name" value="PHOSPHOPANTETHEINE"/>
    <property type="match status" value="1"/>
</dbReference>
<dbReference type="InterPro" id="IPR036736">
    <property type="entry name" value="ACP-like_sf"/>
</dbReference>
<gene>
    <name evidence="5" type="ORF">ENL21_09210</name>
</gene>
<dbReference type="GO" id="GO:0043041">
    <property type="term" value="P:amino acid activation for nonribosomal peptide biosynthetic process"/>
    <property type="evidence" value="ECO:0007669"/>
    <property type="project" value="TreeGrafter"/>
</dbReference>
<feature type="non-terminal residue" evidence="5">
    <location>
        <position position="865"/>
    </location>
</feature>
<dbReference type="SUPFAM" id="SSF47336">
    <property type="entry name" value="ACP-like"/>
    <property type="match status" value="1"/>
</dbReference>
<protein>
    <submittedName>
        <fullName evidence="5">Non-ribosomal peptide synthetase</fullName>
    </submittedName>
</protein>
<dbReference type="Pfam" id="PF00550">
    <property type="entry name" value="PP-binding"/>
    <property type="match status" value="1"/>
</dbReference>
<dbReference type="Gene3D" id="1.10.1200.10">
    <property type="entry name" value="ACP-like"/>
    <property type="match status" value="1"/>
</dbReference>
<evidence type="ECO:0000256" key="2">
    <source>
        <dbReference type="ARBA" id="ARBA00022450"/>
    </source>
</evidence>
<dbReference type="Gene3D" id="3.30.559.10">
    <property type="entry name" value="Chloramphenicol acetyltransferase-like domain"/>
    <property type="match status" value="1"/>
</dbReference>
<evidence type="ECO:0000259" key="4">
    <source>
        <dbReference type="PROSITE" id="PS50075"/>
    </source>
</evidence>
<dbReference type="Gene3D" id="3.40.50.980">
    <property type="match status" value="2"/>
</dbReference>
<dbReference type="Pfam" id="PF00501">
    <property type="entry name" value="AMP-binding"/>
    <property type="match status" value="1"/>
</dbReference>
<dbReference type="InterPro" id="IPR020845">
    <property type="entry name" value="AMP-binding_CS"/>
</dbReference>
<organism evidence="5">
    <name type="scientific">Caldithrix abyssi</name>
    <dbReference type="NCBI Taxonomy" id="187145"/>
    <lineage>
        <taxon>Bacteria</taxon>
        <taxon>Pseudomonadati</taxon>
        <taxon>Calditrichota</taxon>
        <taxon>Calditrichia</taxon>
        <taxon>Calditrichales</taxon>
        <taxon>Calditrichaceae</taxon>
        <taxon>Caldithrix</taxon>
    </lineage>
</organism>
<dbReference type="InterPro" id="IPR000873">
    <property type="entry name" value="AMP-dep_synth/lig_dom"/>
</dbReference>
<proteinExistence type="predicted"/>
<accession>A0A7V5LKQ5</accession>
<reference evidence="5" key="1">
    <citation type="journal article" date="2020" name="mSystems">
        <title>Genome- and Community-Level Interaction Insights into Carbon Utilization and Element Cycling Functions of Hydrothermarchaeota in Hydrothermal Sediment.</title>
        <authorList>
            <person name="Zhou Z."/>
            <person name="Liu Y."/>
            <person name="Xu W."/>
            <person name="Pan J."/>
            <person name="Luo Z.H."/>
            <person name="Li M."/>
        </authorList>
    </citation>
    <scope>NUCLEOTIDE SEQUENCE [LARGE SCALE GENOMIC DNA]</scope>
    <source>
        <strain evidence="5">HyVt-76</strain>
    </source>
</reference>
<dbReference type="SUPFAM" id="SSF52777">
    <property type="entry name" value="CoA-dependent acyltransferases"/>
    <property type="match status" value="2"/>
</dbReference>